<dbReference type="InterPro" id="IPR001944">
    <property type="entry name" value="Glycoside_Hdrlase_35"/>
</dbReference>
<evidence type="ECO:0000256" key="6">
    <source>
        <dbReference type="ARBA" id="ARBA00022525"/>
    </source>
</evidence>
<comment type="subcellular location">
    <subcellularLocation>
        <location evidence="2">Secreted</location>
        <location evidence="2">Extracellular space</location>
        <location evidence="2">Apoplast</location>
    </subcellularLocation>
</comment>
<keyword evidence="5" id="KW-0052">Apoplast</keyword>
<evidence type="ECO:0000256" key="9">
    <source>
        <dbReference type="ARBA" id="ARBA00023180"/>
    </source>
</evidence>
<evidence type="ECO:0000256" key="7">
    <source>
        <dbReference type="ARBA" id="ARBA00022729"/>
    </source>
</evidence>
<evidence type="ECO:0000256" key="4">
    <source>
        <dbReference type="ARBA" id="ARBA00012756"/>
    </source>
</evidence>
<keyword evidence="9" id="KW-0325">Glycoprotein</keyword>
<organism evidence="12 13">
    <name type="scientific">Liquidambar formosana</name>
    <name type="common">Formosan gum</name>
    <dbReference type="NCBI Taxonomy" id="63359"/>
    <lineage>
        <taxon>Eukaryota</taxon>
        <taxon>Viridiplantae</taxon>
        <taxon>Streptophyta</taxon>
        <taxon>Embryophyta</taxon>
        <taxon>Tracheophyta</taxon>
        <taxon>Spermatophyta</taxon>
        <taxon>Magnoliopsida</taxon>
        <taxon>eudicotyledons</taxon>
        <taxon>Gunneridae</taxon>
        <taxon>Pentapetalae</taxon>
        <taxon>Saxifragales</taxon>
        <taxon>Altingiaceae</taxon>
        <taxon>Liquidambar</taxon>
    </lineage>
</organism>
<dbReference type="GO" id="GO:0005975">
    <property type="term" value="P:carbohydrate metabolic process"/>
    <property type="evidence" value="ECO:0007669"/>
    <property type="project" value="InterPro"/>
</dbReference>
<protein>
    <recommendedName>
        <fullName evidence="4">beta-galactosidase</fullName>
        <ecNumber evidence="4">3.2.1.23</ecNumber>
    </recommendedName>
</protein>
<accession>A0AAP0RY00</accession>
<dbReference type="SUPFAM" id="SSF49785">
    <property type="entry name" value="Galactose-binding domain-like"/>
    <property type="match status" value="2"/>
</dbReference>
<dbReference type="Gene3D" id="2.60.120.260">
    <property type="entry name" value="Galactose-binding domain-like"/>
    <property type="match status" value="1"/>
</dbReference>
<keyword evidence="8" id="KW-0378">Hydrolase</keyword>
<dbReference type="CDD" id="cd22842">
    <property type="entry name" value="Gal_Rha_Lectin_BGal"/>
    <property type="match status" value="1"/>
</dbReference>
<keyword evidence="6" id="KW-0964">Secreted</keyword>
<dbReference type="Pfam" id="PF21467">
    <property type="entry name" value="BetaGal_gal-bd"/>
    <property type="match status" value="1"/>
</dbReference>
<dbReference type="AlphaFoldDB" id="A0AAP0RY00"/>
<dbReference type="InterPro" id="IPR043159">
    <property type="entry name" value="Lectin_gal-bd_sf"/>
</dbReference>
<feature type="domain" description="SUEL-type lectin" evidence="11">
    <location>
        <begin position="285"/>
        <end position="369"/>
    </location>
</feature>
<dbReference type="Proteomes" id="UP001415857">
    <property type="component" value="Unassembled WGS sequence"/>
</dbReference>
<sequence length="373" mass="40959">MSKTPLELYGLTKDTTDYAWYTTSIELTPYDLSMRHDILPVLRVANLGHAMLAFVNGEFVGAAHGTNIEKSFVLNKPINLKPGVNHIALLGMLVGFPDSGAYMEHRFAGPRAVTILGLNTGTVDLSNYNWGHQVGLTGEKMKVFSQGGSHRVQWTKASAGSSLTWYKTYFDAPKGSDPVVLDLSSMGKGMVWVNGKSIGRHWVSYLSPLGKPSQSEYHVPRSFIKPTDNLLIILEEEGGNPEKIKILTANRDTICSYITEYHPPHVRSWARAESKIRAVVDDVQPKAHLKCPNHKKIINVEFASFGNPDGACGSFIAGNCTSRISKNVVKRYCLGKTSCAIPIQRSVFIKGNDGCPDISKSLAVQVKCGHKKQ</sequence>
<comment type="catalytic activity">
    <reaction evidence="1">
        <text>Hydrolysis of terminal non-reducing beta-D-galactose residues in beta-D-galactosides.</text>
        <dbReference type="EC" id="3.2.1.23"/>
    </reaction>
</comment>
<reference evidence="12 13" key="1">
    <citation type="journal article" date="2024" name="Plant J.">
        <title>Genome sequences and population genomics reveal climatic adaptation and genomic divergence between two closely related sweetgum species.</title>
        <authorList>
            <person name="Xu W.Q."/>
            <person name="Ren C.Q."/>
            <person name="Zhang X.Y."/>
            <person name="Comes H.P."/>
            <person name="Liu X.H."/>
            <person name="Li Y.G."/>
            <person name="Kettle C.J."/>
            <person name="Jalonen R."/>
            <person name="Gaisberger H."/>
            <person name="Ma Y.Z."/>
            <person name="Qiu Y.X."/>
        </authorList>
    </citation>
    <scope>NUCLEOTIDE SEQUENCE [LARGE SCALE GENOMIC DNA]</scope>
    <source>
        <strain evidence="12">Hangzhou</strain>
    </source>
</reference>
<dbReference type="PROSITE" id="PS50228">
    <property type="entry name" value="SUEL_LECTIN"/>
    <property type="match status" value="1"/>
</dbReference>
<dbReference type="Gene3D" id="2.60.120.740">
    <property type="match status" value="1"/>
</dbReference>
<dbReference type="GO" id="GO:0048046">
    <property type="term" value="C:apoplast"/>
    <property type="evidence" value="ECO:0007669"/>
    <property type="project" value="UniProtKB-SubCell"/>
</dbReference>
<dbReference type="InterPro" id="IPR048913">
    <property type="entry name" value="BetaGal_gal-bd"/>
</dbReference>
<dbReference type="GO" id="GO:0004565">
    <property type="term" value="F:beta-galactosidase activity"/>
    <property type="evidence" value="ECO:0007669"/>
    <property type="project" value="UniProtKB-EC"/>
</dbReference>
<evidence type="ECO:0000313" key="12">
    <source>
        <dbReference type="EMBL" id="KAK9286498.1"/>
    </source>
</evidence>
<dbReference type="EMBL" id="JBBPBK010000004">
    <property type="protein sequence ID" value="KAK9286498.1"/>
    <property type="molecule type" value="Genomic_DNA"/>
</dbReference>
<gene>
    <name evidence="12" type="ORF">L1049_014896</name>
</gene>
<dbReference type="PRINTS" id="PR00742">
    <property type="entry name" value="GLHYDRLASE35"/>
</dbReference>
<evidence type="ECO:0000256" key="10">
    <source>
        <dbReference type="ARBA" id="ARBA00023295"/>
    </source>
</evidence>
<dbReference type="InterPro" id="IPR000922">
    <property type="entry name" value="Lectin_gal-bd_dom"/>
</dbReference>
<evidence type="ECO:0000259" key="11">
    <source>
        <dbReference type="PROSITE" id="PS50228"/>
    </source>
</evidence>
<dbReference type="FunFam" id="2.60.120.260:FF:000050">
    <property type="entry name" value="Beta-galactosidase"/>
    <property type="match status" value="1"/>
</dbReference>
<keyword evidence="13" id="KW-1185">Reference proteome</keyword>
<comment type="caution">
    <text evidence="12">The sequence shown here is derived from an EMBL/GenBank/DDBJ whole genome shotgun (WGS) entry which is preliminary data.</text>
</comment>
<evidence type="ECO:0000313" key="13">
    <source>
        <dbReference type="Proteomes" id="UP001415857"/>
    </source>
</evidence>
<evidence type="ECO:0000256" key="5">
    <source>
        <dbReference type="ARBA" id="ARBA00022523"/>
    </source>
</evidence>
<dbReference type="GO" id="GO:0030246">
    <property type="term" value="F:carbohydrate binding"/>
    <property type="evidence" value="ECO:0007669"/>
    <property type="project" value="InterPro"/>
</dbReference>
<proteinExistence type="inferred from homology"/>
<dbReference type="PANTHER" id="PTHR23421">
    <property type="entry name" value="BETA-GALACTOSIDASE RELATED"/>
    <property type="match status" value="1"/>
</dbReference>
<comment type="similarity">
    <text evidence="3">Belongs to the glycosyl hydrolase 35 family.</text>
</comment>
<evidence type="ECO:0000256" key="8">
    <source>
        <dbReference type="ARBA" id="ARBA00022801"/>
    </source>
</evidence>
<evidence type="ECO:0000256" key="2">
    <source>
        <dbReference type="ARBA" id="ARBA00004271"/>
    </source>
</evidence>
<dbReference type="Pfam" id="PF02140">
    <property type="entry name" value="SUEL_Lectin"/>
    <property type="match status" value="1"/>
</dbReference>
<name>A0AAP0RY00_LIQFO</name>
<evidence type="ECO:0000256" key="3">
    <source>
        <dbReference type="ARBA" id="ARBA00009809"/>
    </source>
</evidence>
<dbReference type="InterPro" id="IPR008979">
    <property type="entry name" value="Galactose-bd-like_sf"/>
</dbReference>
<keyword evidence="7" id="KW-0732">Signal</keyword>
<evidence type="ECO:0000256" key="1">
    <source>
        <dbReference type="ARBA" id="ARBA00001412"/>
    </source>
</evidence>
<keyword evidence="10" id="KW-0326">Glycosidase</keyword>
<dbReference type="EC" id="3.2.1.23" evidence="4"/>
<dbReference type="FunFam" id="2.60.120.740:FF:000002">
    <property type="entry name" value="Beta-galactosidase"/>
    <property type="match status" value="1"/>
</dbReference>